<comment type="caution">
    <text evidence="1">The sequence shown here is derived from an EMBL/GenBank/DDBJ whole genome shotgun (WGS) entry which is preliminary data.</text>
</comment>
<dbReference type="Proteomes" id="UP000799755">
    <property type="component" value="Unassembled WGS sequence"/>
</dbReference>
<organism evidence="1 2">
    <name type="scientific">Lindgomyces ingoldianus</name>
    <dbReference type="NCBI Taxonomy" id="673940"/>
    <lineage>
        <taxon>Eukaryota</taxon>
        <taxon>Fungi</taxon>
        <taxon>Dikarya</taxon>
        <taxon>Ascomycota</taxon>
        <taxon>Pezizomycotina</taxon>
        <taxon>Dothideomycetes</taxon>
        <taxon>Pleosporomycetidae</taxon>
        <taxon>Pleosporales</taxon>
        <taxon>Lindgomycetaceae</taxon>
        <taxon>Lindgomyces</taxon>
    </lineage>
</organism>
<evidence type="ECO:0000313" key="1">
    <source>
        <dbReference type="EMBL" id="KAF2474078.1"/>
    </source>
</evidence>
<evidence type="ECO:0000313" key="2">
    <source>
        <dbReference type="Proteomes" id="UP000799755"/>
    </source>
</evidence>
<proteinExistence type="predicted"/>
<accession>A0ACB6R459</accession>
<dbReference type="EMBL" id="MU003498">
    <property type="protein sequence ID" value="KAF2474078.1"/>
    <property type="molecule type" value="Genomic_DNA"/>
</dbReference>
<keyword evidence="2" id="KW-1185">Reference proteome</keyword>
<sequence length="723" mass="79758">MASEAGSSQPPPEAPDKQQPGKPAASGFSAFVNKSGAGRAFKPKAPARRRPGPAQATRPPPEKSPAPAAPQAEQTQIQPPTAPLQEPPTAPQPAPQLALPTPAATQEPALTAHPPPSSPNVQSILSSQNVPETPAAVETSSEQTAKSTTTVPPLVPTPVQVAIAPSALGTAPSETPAETSASALAAKDTNTQATSSETPAAISPSVAGTNGTRQPTDATPSNSQAQPKRRKRVLPWLAVNRQHAYADEEEAIRPSASTRPPVKSRSKRKTGPGPVPTAENEPEGEESRTRSKPLSERAKGKRKATDATPEGEAFEPIAKKPRKVRKDKGIKRKNADALGGGTEEEVPADYDEAQPSQQRASIRKKWAPRQAENVSEDTQEQASGAENDGEPPRRKRKPRKPRERARTPSDAEDREIEPEDTFMDDLASHNIKVGKLSEREKKMRTINWKEVAQRRRDEEERALMMRSRNTGTRNEALDGETEAEQNGGLQMHVINGEIRFVQGSGVIDRDGDAEREREGYEVVEDDDLTRRVNNRSWMFNNKRFPEDYVGIAQGKPMRWSAEATEQFYEGLRICGTDFKMISTMFPGSTRRSIKTKFTREERENPEFVKAALRREGDPEYDRNEEWRKYLERTGQTDDAFVDVDAVYRELEEERKTMQVEIDAAKARFDEEKRQRRLAGAELSEDEAVDGSAKENSRKKKRKGKQPVVFEEEEGVEILGLIDD</sequence>
<gene>
    <name evidence="1" type="ORF">BDR25DRAFT_280799</name>
</gene>
<protein>
    <submittedName>
        <fullName evidence="1">Uncharacterized protein</fullName>
    </submittedName>
</protein>
<name>A0ACB6R459_9PLEO</name>
<reference evidence="1" key="1">
    <citation type="journal article" date="2020" name="Stud. Mycol.">
        <title>101 Dothideomycetes genomes: a test case for predicting lifestyles and emergence of pathogens.</title>
        <authorList>
            <person name="Haridas S."/>
            <person name="Albert R."/>
            <person name="Binder M."/>
            <person name="Bloem J."/>
            <person name="Labutti K."/>
            <person name="Salamov A."/>
            <person name="Andreopoulos B."/>
            <person name="Baker S."/>
            <person name="Barry K."/>
            <person name="Bills G."/>
            <person name="Bluhm B."/>
            <person name="Cannon C."/>
            <person name="Castanera R."/>
            <person name="Culley D."/>
            <person name="Daum C."/>
            <person name="Ezra D."/>
            <person name="Gonzalez J."/>
            <person name="Henrissat B."/>
            <person name="Kuo A."/>
            <person name="Liang C."/>
            <person name="Lipzen A."/>
            <person name="Lutzoni F."/>
            <person name="Magnuson J."/>
            <person name="Mondo S."/>
            <person name="Nolan M."/>
            <person name="Ohm R."/>
            <person name="Pangilinan J."/>
            <person name="Park H.-J."/>
            <person name="Ramirez L."/>
            <person name="Alfaro M."/>
            <person name="Sun H."/>
            <person name="Tritt A."/>
            <person name="Yoshinaga Y."/>
            <person name="Zwiers L.-H."/>
            <person name="Turgeon B."/>
            <person name="Goodwin S."/>
            <person name="Spatafora J."/>
            <person name="Crous P."/>
            <person name="Grigoriev I."/>
        </authorList>
    </citation>
    <scope>NUCLEOTIDE SEQUENCE</scope>
    <source>
        <strain evidence="1">ATCC 200398</strain>
    </source>
</reference>